<name>E6LRP5_9FIRM</name>
<proteinExistence type="predicted"/>
<organism evidence="1 2">
    <name type="scientific">Lachnoanaerobaculum saburreum DSM 3986</name>
    <dbReference type="NCBI Taxonomy" id="887325"/>
    <lineage>
        <taxon>Bacteria</taxon>
        <taxon>Bacillati</taxon>
        <taxon>Bacillota</taxon>
        <taxon>Clostridia</taxon>
        <taxon>Lachnospirales</taxon>
        <taxon>Lachnospiraceae</taxon>
        <taxon>Lachnoanaerobaculum</taxon>
    </lineage>
</organism>
<protein>
    <submittedName>
        <fullName evidence="1">Uncharacterized protein</fullName>
    </submittedName>
</protein>
<evidence type="ECO:0000313" key="2">
    <source>
        <dbReference type="Proteomes" id="UP000003434"/>
    </source>
</evidence>
<dbReference type="AlphaFoldDB" id="E6LRP5"/>
<sequence>MLELYKAMKAQEVSSPIVVRDWESQLQGLKYLRRRGLVRLIYKFHKEREFKLPEIRVMNCEVIALCI</sequence>
<gene>
    <name evidence="1" type="ORF">HMPREF0381_2630</name>
</gene>
<evidence type="ECO:0000313" key="1">
    <source>
        <dbReference type="EMBL" id="EFU75508.1"/>
    </source>
</evidence>
<dbReference type="Proteomes" id="UP000003434">
    <property type="component" value="Unassembled WGS sequence"/>
</dbReference>
<dbReference type="HOGENOM" id="CLU_2807123_0_0_9"/>
<dbReference type="EMBL" id="AEPW01000103">
    <property type="protein sequence ID" value="EFU75508.1"/>
    <property type="molecule type" value="Genomic_DNA"/>
</dbReference>
<comment type="caution">
    <text evidence="1">The sequence shown here is derived from an EMBL/GenBank/DDBJ whole genome shotgun (WGS) entry which is preliminary data.</text>
</comment>
<reference evidence="1 2" key="1">
    <citation type="submission" date="2010-12" db="EMBL/GenBank/DDBJ databases">
        <authorList>
            <person name="Muzny D."/>
            <person name="Qin X."/>
            <person name="Deng J."/>
            <person name="Jiang H."/>
            <person name="Liu Y."/>
            <person name="Qu J."/>
            <person name="Song X.-Z."/>
            <person name="Zhang L."/>
            <person name="Thornton R."/>
            <person name="Coyle M."/>
            <person name="Francisco L."/>
            <person name="Jackson L."/>
            <person name="Javaid M."/>
            <person name="Korchina V."/>
            <person name="Kovar C."/>
            <person name="Mata R."/>
            <person name="Mathew T."/>
            <person name="Ngo R."/>
            <person name="Nguyen L."/>
            <person name="Nguyen N."/>
            <person name="Okwuonu G."/>
            <person name="Ongeri F."/>
            <person name="Pham C."/>
            <person name="Simmons D."/>
            <person name="Wilczek-Boney K."/>
            <person name="Hale W."/>
            <person name="Jakkamsetti A."/>
            <person name="Pham P."/>
            <person name="Ruth R."/>
            <person name="San Lucas F."/>
            <person name="Warren J."/>
            <person name="Zhang J."/>
            <person name="Zhao Z."/>
            <person name="Zhou C."/>
            <person name="Zhu D."/>
            <person name="Lee S."/>
            <person name="Bess C."/>
            <person name="Blankenburg K."/>
            <person name="Forbes L."/>
            <person name="Fu Q."/>
            <person name="Gubbala S."/>
            <person name="Hirani K."/>
            <person name="Jayaseelan J.C."/>
            <person name="Lara F."/>
            <person name="Munidasa M."/>
            <person name="Palculict T."/>
            <person name="Patil S."/>
            <person name="Pu L.-L."/>
            <person name="Saada N."/>
            <person name="Tang L."/>
            <person name="Weissenberger G."/>
            <person name="Zhu Y."/>
            <person name="Hemphill L."/>
            <person name="Shang Y."/>
            <person name="Youmans B."/>
            <person name="Ayvaz T."/>
            <person name="Ross M."/>
            <person name="Santibanez J."/>
            <person name="Aqrawi P."/>
            <person name="Gross S."/>
            <person name="Joshi V."/>
            <person name="Fowler G."/>
            <person name="Nazareth L."/>
            <person name="Reid J."/>
            <person name="Worley K."/>
            <person name="Petrosino J."/>
            <person name="Highlander S."/>
            <person name="Gibbs R."/>
        </authorList>
    </citation>
    <scope>NUCLEOTIDE SEQUENCE [LARGE SCALE GENOMIC DNA]</scope>
    <source>
        <strain evidence="1 2">DSM 3986</strain>
    </source>
</reference>
<accession>E6LRP5</accession>